<dbReference type="EMBL" id="QXDL01000072">
    <property type="protein sequence ID" value="RIH84524.1"/>
    <property type="molecule type" value="Genomic_DNA"/>
</dbReference>
<dbReference type="PANTHER" id="PTHR37422">
    <property type="entry name" value="TEICHURONIC ACID BIOSYNTHESIS PROTEIN TUAE"/>
    <property type="match status" value="1"/>
</dbReference>
<feature type="transmembrane region" description="Helical" evidence="1">
    <location>
        <begin position="12"/>
        <end position="31"/>
    </location>
</feature>
<protein>
    <recommendedName>
        <fullName evidence="4">O-Antigen ligase</fullName>
    </recommendedName>
</protein>
<name>A0A399EIH3_9DEIN</name>
<reference evidence="2 3" key="1">
    <citation type="submission" date="2018-08" db="EMBL/GenBank/DDBJ databases">
        <title>Meiothermus terrae DSM 26712 genome sequencing project.</title>
        <authorList>
            <person name="Da Costa M.S."/>
            <person name="Albuquerque L."/>
            <person name="Raposo P."/>
            <person name="Froufe H.J.C."/>
            <person name="Barroso C.S."/>
            <person name="Egas C."/>
        </authorList>
    </citation>
    <scope>NUCLEOTIDE SEQUENCE [LARGE SCALE GENOMIC DNA]</scope>
    <source>
        <strain evidence="2 3">DSM 26712</strain>
    </source>
</reference>
<feature type="transmembrane region" description="Helical" evidence="1">
    <location>
        <begin position="126"/>
        <end position="143"/>
    </location>
</feature>
<dbReference type="AlphaFoldDB" id="A0A399EIH3"/>
<feature type="transmembrane region" description="Helical" evidence="1">
    <location>
        <begin position="442"/>
        <end position="461"/>
    </location>
</feature>
<gene>
    <name evidence="2" type="ORF">Mterra_01941</name>
</gene>
<feature type="transmembrane region" description="Helical" evidence="1">
    <location>
        <begin position="194"/>
        <end position="216"/>
    </location>
</feature>
<feature type="transmembrane region" description="Helical" evidence="1">
    <location>
        <begin position="228"/>
        <end position="259"/>
    </location>
</feature>
<evidence type="ECO:0000256" key="1">
    <source>
        <dbReference type="SAM" id="Phobius"/>
    </source>
</evidence>
<sequence>MFKRDYQFPQVWLVVVLGLVWGFPFFVNYFVSKPTVSTLEVTSGITQFTYSGVVASELVWLFPRVMLLMMVGVLGILQARGLQSYRNPFSYLLLSYLLLVGIATVNARDDDLSAILLGAESRMDGLLYQVGLVLTSLLVYRVLRENRQAWPLLLSGLVVVGVVETAVVVLQRLALDPVGPLTRGFMYEAPVGTIGHPGMVAGFMVVVLIGGMGLFLRASGTAQRVLLALALLTVALGLGITTNKASVYALVAVLVLWNLLRRERWLLGLSVALLAMVLSAQSLVPNRLDFNRSLTDPATGKTRLVIWELALKAATRLPLSPLVGSGPDGFRLALLRHIPPEDLMREYRLEYGWPPEATIREIQTLYQPGDPIRSKAFLVFLDNYKSDTGKQGLIYKVYLDKAHNLLLDRLISYGLFAVLITVALYLWPVWRLIREADVFEQSVLVALLAAFLYYLFWFPVVQVEPIHMVFVAMAWAMLGKPATSKPAEEGEAELARA</sequence>
<accession>A0A399EIH3</accession>
<dbReference type="InterPro" id="IPR051533">
    <property type="entry name" value="WaaL-like"/>
</dbReference>
<dbReference type="Proteomes" id="UP000265715">
    <property type="component" value="Unassembled WGS sequence"/>
</dbReference>
<feature type="transmembrane region" description="Helical" evidence="1">
    <location>
        <begin position="58"/>
        <end position="77"/>
    </location>
</feature>
<keyword evidence="1" id="KW-0472">Membrane</keyword>
<feature type="transmembrane region" description="Helical" evidence="1">
    <location>
        <begin position="265"/>
        <end position="284"/>
    </location>
</feature>
<keyword evidence="1" id="KW-0812">Transmembrane</keyword>
<feature type="transmembrane region" description="Helical" evidence="1">
    <location>
        <begin position="150"/>
        <end position="174"/>
    </location>
</feature>
<evidence type="ECO:0000313" key="2">
    <source>
        <dbReference type="EMBL" id="RIH84524.1"/>
    </source>
</evidence>
<feature type="transmembrane region" description="Helical" evidence="1">
    <location>
        <begin position="89"/>
        <end position="106"/>
    </location>
</feature>
<evidence type="ECO:0000313" key="3">
    <source>
        <dbReference type="Proteomes" id="UP000265715"/>
    </source>
</evidence>
<dbReference type="PANTHER" id="PTHR37422:SF13">
    <property type="entry name" value="LIPOPOLYSACCHARIDE BIOSYNTHESIS PROTEIN PA4999-RELATED"/>
    <property type="match status" value="1"/>
</dbReference>
<comment type="caution">
    <text evidence="2">The sequence shown here is derived from an EMBL/GenBank/DDBJ whole genome shotgun (WGS) entry which is preliminary data.</text>
</comment>
<feature type="transmembrane region" description="Helical" evidence="1">
    <location>
        <begin position="410"/>
        <end position="430"/>
    </location>
</feature>
<organism evidence="2 3">
    <name type="scientific">Calidithermus terrae</name>
    <dbReference type="NCBI Taxonomy" id="1408545"/>
    <lineage>
        <taxon>Bacteria</taxon>
        <taxon>Thermotogati</taxon>
        <taxon>Deinococcota</taxon>
        <taxon>Deinococci</taxon>
        <taxon>Thermales</taxon>
        <taxon>Thermaceae</taxon>
        <taxon>Calidithermus</taxon>
    </lineage>
</organism>
<keyword evidence="1" id="KW-1133">Transmembrane helix</keyword>
<proteinExistence type="predicted"/>
<evidence type="ECO:0008006" key="4">
    <source>
        <dbReference type="Google" id="ProtNLM"/>
    </source>
</evidence>
<keyword evidence="3" id="KW-1185">Reference proteome</keyword>